<evidence type="ECO:0000313" key="3">
    <source>
        <dbReference type="Proteomes" id="UP000281553"/>
    </source>
</evidence>
<dbReference type="Pfam" id="PF12335">
    <property type="entry name" value="SBF2"/>
    <property type="match status" value="1"/>
</dbReference>
<dbReference type="InterPro" id="IPR022096">
    <property type="entry name" value="SBF1/SBF2"/>
</dbReference>
<reference evidence="2 3" key="1">
    <citation type="submission" date="2018-11" db="EMBL/GenBank/DDBJ databases">
        <authorList>
            <consortium name="Pathogen Informatics"/>
        </authorList>
    </citation>
    <scope>NUCLEOTIDE SEQUENCE [LARGE SCALE GENOMIC DNA]</scope>
</reference>
<dbReference type="EMBL" id="UYRU01044800">
    <property type="protein sequence ID" value="VDK87773.1"/>
    <property type="molecule type" value="Genomic_DNA"/>
</dbReference>
<organism evidence="2 3">
    <name type="scientific">Dibothriocephalus latus</name>
    <name type="common">Fish tapeworm</name>
    <name type="synonym">Diphyllobothrium latum</name>
    <dbReference type="NCBI Taxonomy" id="60516"/>
    <lineage>
        <taxon>Eukaryota</taxon>
        <taxon>Metazoa</taxon>
        <taxon>Spiralia</taxon>
        <taxon>Lophotrochozoa</taxon>
        <taxon>Platyhelminthes</taxon>
        <taxon>Cestoda</taxon>
        <taxon>Eucestoda</taxon>
        <taxon>Diphyllobothriidea</taxon>
        <taxon>Diphyllobothriidae</taxon>
        <taxon>Dibothriocephalus</taxon>
    </lineage>
</organism>
<accession>A0A3P6TY58</accession>
<protein>
    <recommendedName>
        <fullName evidence="1">SBF1/SBF2 domain-containing protein</fullName>
    </recommendedName>
</protein>
<gene>
    <name evidence="2" type="ORF">DILT_LOCUS4078</name>
</gene>
<name>A0A3P6TY58_DIBLA</name>
<evidence type="ECO:0000259" key="1">
    <source>
        <dbReference type="Pfam" id="PF12335"/>
    </source>
</evidence>
<dbReference type="OrthoDB" id="6268344at2759"/>
<dbReference type="Proteomes" id="UP000281553">
    <property type="component" value="Unassembled WGS sequence"/>
</dbReference>
<dbReference type="PANTHER" id="PTHR13663:SF2">
    <property type="entry name" value="SIMILAR TO RIKEN CDNA 6430548M08"/>
    <property type="match status" value="1"/>
</dbReference>
<keyword evidence="3" id="KW-1185">Reference proteome</keyword>
<feature type="domain" description="SBF1/SBF2" evidence="1">
    <location>
        <begin position="82"/>
        <end position="154"/>
    </location>
</feature>
<dbReference type="InterPro" id="IPR039872">
    <property type="entry name" value="KIAA0513"/>
</dbReference>
<proteinExistence type="predicted"/>
<evidence type="ECO:0000313" key="2">
    <source>
        <dbReference type="EMBL" id="VDK87773.1"/>
    </source>
</evidence>
<dbReference type="PANTHER" id="PTHR13663">
    <property type="entry name" value="SIMILAR TO RIKEN CDNA 6430548M08"/>
    <property type="match status" value="1"/>
</dbReference>
<dbReference type="AlphaFoldDB" id="A0A3P6TY58"/>
<sequence length="214" mass="24075">MYADEAPSERRLSAESIDSLPEEEAKGYRTDIANFVGNIINPKNVDPDNTADQKFRGYITTENLKEVPGNVLRRLVKYSGLVLEQCNGSDDFTPASSLLNSAFRLFQQEVAPNGRVTQTFMYAGLRDQQIWQSTRFWNAAVFIALQQERSAQASALTGTENDLELERELFDGLAFSQLSKFAWRIYSLGVNKEACLDFLRRQAEDATLSKGTLI</sequence>